<sequence>MYTQGHRNLREGGSQGGRIYVHTGTGQRHSIGGQQQGSKHPLTCQTAPAAARRNLGHFLPSKHRQSCPASASTAVPNPRKTQHRWWPWHRSGKLGERIRLTDATMGASSCSSVRLLLPLLCLLGFCFAASHQKSDSCDGDLQVARLVPFDTDAFHCITLWKDEDFILRYKNTGTSQWSFVLSAPEKRSYVAVGFSGKGGMVGSSAMVGWSSGGKGVAKQYYLQGRSPEAVTPDDGRLTLVRNRTVAVSKSGRLYLAFELSTDRPQPYLIYSVGYEGSLPSSSDYTIQMHRDMGSRSFKFASASPSSAGSESGEEGFPAKRWHGLLSMMGWGVLLPMGMMVARYFRRQDPYWFYGHIAVQGLGFLIGIAAVVLGFRLNGDGLKNIVVHKVIGISILSMACLQVTAVLARPDKTSKVRRFWNWYHHNIGRVAILLAMANVFLGLTIAREVSAYIVSYGVFVAVWIMAVAAFEFKRYYEDDD</sequence>
<dbReference type="Proteomes" id="UP000019116">
    <property type="component" value="Chromosome 2B"/>
</dbReference>
<feature type="transmembrane region" description="Helical" evidence="9">
    <location>
        <begin position="385"/>
        <end position="406"/>
    </location>
</feature>
<reference evidence="12" key="1">
    <citation type="submission" date="2018-08" db="EMBL/GenBank/DDBJ databases">
        <authorList>
            <person name="Rossello M."/>
        </authorList>
    </citation>
    <scope>NUCLEOTIDE SEQUENCE [LARGE SCALE GENOMIC DNA]</scope>
    <source>
        <strain evidence="12">cv. Chinese Spring</strain>
    </source>
</reference>
<dbReference type="AlphaFoldDB" id="A0A3B6C953"/>
<dbReference type="CDD" id="cd08760">
    <property type="entry name" value="Cyt_b561_FRRS1_like"/>
    <property type="match status" value="1"/>
</dbReference>
<dbReference type="SMART" id="SM00664">
    <property type="entry name" value="DoH"/>
    <property type="match status" value="1"/>
</dbReference>
<keyword evidence="2" id="KW-0813">Transport</keyword>
<evidence type="ECO:0000256" key="3">
    <source>
        <dbReference type="ARBA" id="ARBA00022692"/>
    </source>
</evidence>
<keyword evidence="3 9" id="KW-0812">Transmembrane</keyword>
<dbReference type="Gramene" id="TraesCS2B03G0952200.1">
    <property type="protein sequence ID" value="TraesCS2B03G0952200.1.CDS"/>
    <property type="gene ID" value="TraesCS2B03G0952200"/>
</dbReference>
<reference evidence="12" key="2">
    <citation type="submission" date="2018-10" db="UniProtKB">
        <authorList>
            <consortium name="EnsemblPlants"/>
        </authorList>
    </citation>
    <scope>IDENTIFICATION</scope>
</reference>
<dbReference type="GO" id="GO:0016020">
    <property type="term" value="C:membrane"/>
    <property type="evidence" value="ECO:0007669"/>
    <property type="project" value="UniProtKB-SubCell"/>
</dbReference>
<feature type="transmembrane region" description="Helical" evidence="9">
    <location>
        <begin position="426"/>
        <end position="445"/>
    </location>
</feature>
<dbReference type="PaxDb" id="4565-Traes_2BL_520CC4677.1"/>
<keyword evidence="7 9" id="KW-0472">Membrane</keyword>
<evidence type="ECO:0000313" key="12">
    <source>
        <dbReference type="EnsemblPlants" id="TraesCS2B02G370200.1"/>
    </source>
</evidence>
<keyword evidence="6 9" id="KW-1133">Transmembrane helix</keyword>
<dbReference type="PROSITE" id="PS50836">
    <property type="entry name" value="DOMON"/>
    <property type="match status" value="1"/>
</dbReference>
<evidence type="ECO:0000256" key="5">
    <source>
        <dbReference type="ARBA" id="ARBA00022982"/>
    </source>
</evidence>
<dbReference type="OMA" id="RTLENTW"/>
<keyword evidence="5" id="KW-0249">Electron transport</keyword>
<dbReference type="Gene3D" id="1.20.120.1770">
    <property type="match status" value="1"/>
</dbReference>
<keyword evidence="13" id="KW-1185">Reference proteome</keyword>
<evidence type="ECO:0000259" key="10">
    <source>
        <dbReference type="PROSITE" id="PS50836"/>
    </source>
</evidence>
<dbReference type="Gramene" id="TraesROB_scaffold_004823_01G000100.1">
    <property type="protein sequence ID" value="TraesROB_scaffold_004823_01G000100.1"/>
    <property type="gene ID" value="TraesROB_scaffold_004823_01G000100"/>
</dbReference>
<evidence type="ECO:0000259" key="11">
    <source>
        <dbReference type="PROSITE" id="PS50939"/>
    </source>
</evidence>
<dbReference type="PANTHER" id="PTHR23130:SF224">
    <property type="entry name" value="CYTOCHROME B561 AND DOMON DOMAIN-CONTAINING PROTEIN"/>
    <property type="match status" value="1"/>
</dbReference>
<evidence type="ECO:0000256" key="8">
    <source>
        <dbReference type="SAM" id="MobiDB-lite"/>
    </source>
</evidence>
<feature type="compositionally biased region" description="Polar residues" evidence="8">
    <location>
        <begin position="24"/>
        <end position="41"/>
    </location>
</feature>
<dbReference type="Gramene" id="TraesCS2B02G370200.1">
    <property type="protein sequence ID" value="TraesCS2B02G370200.1"/>
    <property type="gene ID" value="TraesCS2B02G370200"/>
</dbReference>
<keyword evidence="4" id="KW-0732">Signal</keyword>
<evidence type="ECO:0000256" key="6">
    <source>
        <dbReference type="ARBA" id="ARBA00022989"/>
    </source>
</evidence>
<dbReference type="SMART" id="SM00665">
    <property type="entry name" value="B561"/>
    <property type="match status" value="1"/>
</dbReference>
<proteinExistence type="predicted"/>
<dbReference type="Gramene" id="TraesWEE_scaffold_003680_01G000100.1">
    <property type="protein sequence ID" value="TraesWEE_scaffold_003680_01G000100.1"/>
    <property type="gene ID" value="TraesWEE_scaffold_003680_01G000100"/>
</dbReference>
<feature type="transmembrane region" description="Helical" evidence="9">
    <location>
        <begin position="452"/>
        <end position="469"/>
    </location>
</feature>
<evidence type="ECO:0000256" key="4">
    <source>
        <dbReference type="ARBA" id="ARBA00022729"/>
    </source>
</evidence>
<accession>A0A3B6C953</accession>
<evidence type="ECO:0000256" key="7">
    <source>
        <dbReference type="ARBA" id="ARBA00023136"/>
    </source>
</evidence>
<evidence type="ECO:0008006" key="14">
    <source>
        <dbReference type="Google" id="ProtNLM"/>
    </source>
</evidence>
<feature type="region of interest" description="Disordered" evidence="8">
    <location>
        <begin position="60"/>
        <end position="82"/>
    </location>
</feature>
<dbReference type="Pfam" id="PF03351">
    <property type="entry name" value="DOMON"/>
    <property type="match status" value="1"/>
</dbReference>
<name>A0A3B6C953_WHEAT</name>
<dbReference type="Gramene" id="TraesCAD_scaffold_005951_01G000300.1">
    <property type="protein sequence ID" value="TraesCAD_scaffold_005951_01G000300.1"/>
    <property type="gene ID" value="TraesCAD_scaffold_005951_01G000300"/>
</dbReference>
<organism evidence="12">
    <name type="scientific">Triticum aestivum</name>
    <name type="common">Wheat</name>
    <dbReference type="NCBI Taxonomy" id="4565"/>
    <lineage>
        <taxon>Eukaryota</taxon>
        <taxon>Viridiplantae</taxon>
        <taxon>Streptophyta</taxon>
        <taxon>Embryophyta</taxon>
        <taxon>Tracheophyta</taxon>
        <taxon>Spermatophyta</taxon>
        <taxon>Magnoliopsida</taxon>
        <taxon>Liliopsida</taxon>
        <taxon>Poales</taxon>
        <taxon>Poaceae</taxon>
        <taxon>BOP clade</taxon>
        <taxon>Pooideae</taxon>
        <taxon>Triticodae</taxon>
        <taxon>Triticeae</taxon>
        <taxon>Triticinae</taxon>
        <taxon>Triticum</taxon>
    </lineage>
</organism>
<dbReference type="InterPro" id="IPR006593">
    <property type="entry name" value="Cyt_b561/ferric_Rdtase_TM"/>
</dbReference>
<dbReference type="CDD" id="cd09631">
    <property type="entry name" value="DOMON_DOH"/>
    <property type="match status" value="1"/>
</dbReference>
<dbReference type="Gramene" id="TraesCLE_scaffold_003923_01G000100.1">
    <property type="protein sequence ID" value="TraesCLE_scaffold_003923_01G000100.1"/>
    <property type="gene ID" value="TraesCLE_scaffold_003923_01G000100"/>
</dbReference>
<protein>
    <recommendedName>
        <fullName evidence="14">Cytochrome b561 and DOMON domain-containing protein</fullName>
    </recommendedName>
</protein>
<dbReference type="PANTHER" id="PTHR23130">
    <property type="entry name" value="CYTOCHROME B561 AND DOMON DOMAIN-CONTAINING PROTEIN"/>
    <property type="match status" value="1"/>
</dbReference>
<evidence type="ECO:0000313" key="13">
    <source>
        <dbReference type="Proteomes" id="UP000019116"/>
    </source>
</evidence>
<dbReference type="PROSITE" id="PS50939">
    <property type="entry name" value="CYTOCHROME_B561"/>
    <property type="match status" value="1"/>
</dbReference>
<evidence type="ECO:0000256" key="1">
    <source>
        <dbReference type="ARBA" id="ARBA00004370"/>
    </source>
</evidence>
<feature type="transmembrane region" description="Helical" evidence="9">
    <location>
        <begin position="324"/>
        <end position="344"/>
    </location>
</feature>
<dbReference type="Pfam" id="PF03188">
    <property type="entry name" value="Cytochrom_B561"/>
    <property type="match status" value="1"/>
</dbReference>
<feature type="transmembrane region" description="Helical" evidence="9">
    <location>
        <begin position="350"/>
        <end position="373"/>
    </location>
</feature>
<dbReference type="STRING" id="4565.A0A3B6C953"/>
<evidence type="ECO:0000256" key="2">
    <source>
        <dbReference type="ARBA" id="ARBA00022448"/>
    </source>
</evidence>
<dbReference type="InterPro" id="IPR005018">
    <property type="entry name" value="DOMON_domain"/>
</dbReference>
<dbReference type="SUPFAM" id="SSF49344">
    <property type="entry name" value="CBD9-like"/>
    <property type="match status" value="1"/>
</dbReference>
<comment type="subcellular location">
    <subcellularLocation>
        <location evidence="1">Membrane</location>
    </subcellularLocation>
</comment>
<feature type="domain" description="DOMON" evidence="10">
    <location>
        <begin position="163"/>
        <end position="293"/>
    </location>
</feature>
<evidence type="ECO:0000256" key="9">
    <source>
        <dbReference type="SAM" id="Phobius"/>
    </source>
</evidence>
<dbReference type="InterPro" id="IPR045266">
    <property type="entry name" value="DOH_DOMON"/>
</dbReference>
<feature type="region of interest" description="Disordered" evidence="8">
    <location>
        <begin position="1"/>
        <end position="41"/>
    </location>
</feature>
<dbReference type="OrthoDB" id="19261at2759"/>
<feature type="domain" description="Cytochrome b561" evidence="11">
    <location>
        <begin position="286"/>
        <end position="478"/>
    </location>
</feature>
<dbReference type="EnsemblPlants" id="TraesCS2B02G370200.1">
    <property type="protein sequence ID" value="TraesCS2B02G370200.1"/>
    <property type="gene ID" value="TraesCS2B02G370200"/>
</dbReference>